<evidence type="ECO:0000313" key="1">
    <source>
        <dbReference type="EMBL" id="KAI3694610.1"/>
    </source>
</evidence>
<evidence type="ECO:0000313" key="2">
    <source>
        <dbReference type="Proteomes" id="UP001056120"/>
    </source>
</evidence>
<reference evidence="1 2" key="2">
    <citation type="journal article" date="2022" name="Mol. Ecol. Resour.">
        <title>The genomes of chicory, endive, great burdock and yacon provide insights into Asteraceae paleo-polyploidization history and plant inulin production.</title>
        <authorList>
            <person name="Fan W."/>
            <person name="Wang S."/>
            <person name="Wang H."/>
            <person name="Wang A."/>
            <person name="Jiang F."/>
            <person name="Liu H."/>
            <person name="Zhao H."/>
            <person name="Xu D."/>
            <person name="Zhang Y."/>
        </authorList>
    </citation>
    <scope>NUCLEOTIDE SEQUENCE [LARGE SCALE GENOMIC DNA]</scope>
    <source>
        <strain evidence="2">cv. Yunnan</strain>
        <tissue evidence="1">Leaves</tissue>
    </source>
</reference>
<dbReference type="EMBL" id="CM042043">
    <property type="protein sequence ID" value="KAI3694610.1"/>
    <property type="molecule type" value="Genomic_DNA"/>
</dbReference>
<protein>
    <submittedName>
        <fullName evidence="1">Uncharacterized protein</fullName>
    </submittedName>
</protein>
<proteinExistence type="predicted"/>
<comment type="caution">
    <text evidence="1">The sequence shown here is derived from an EMBL/GenBank/DDBJ whole genome shotgun (WGS) entry which is preliminary data.</text>
</comment>
<gene>
    <name evidence="1" type="ORF">L1987_77578</name>
</gene>
<dbReference type="Proteomes" id="UP001056120">
    <property type="component" value="Linkage Group LG26"/>
</dbReference>
<name>A0ACB8ZA91_9ASTR</name>
<keyword evidence="2" id="KW-1185">Reference proteome</keyword>
<accession>A0ACB8ZA91</accession>
<reference evidence="2" key="1">
    <citation type="journal article" date="2022" name="Mol. Ecol. Resour.">
        <title>The genomes of chicory, endive, great burdock and yacon provide insights into Asteraceae palaeo-polyploidization history and plant inulin production.</title>
        <authorList>
            <person name="Fan W."/>
            <person name="Wang S."/>
            <person name="Wang H."/>
            <person name="Wang A."/>
            <person name="Jiang F."/>
            <person name="Liu H."/>
            <person name="Zhao H."/>
            <person name="Xu D."/>
            <person name="Zhang Y."/>
        </authorList>
    </citation>
    <scope>NUCLEOTIDE SEQUENCE [LARGE SCALE GENOMIC DNA]</scope>
    <source>
        <strain evidence="2">cv. Yunnan</strain>
    </source>
</reference>
<sequence length="100" mass="11625">MGYSPLYPYGEWQRISICLLVQLSNIYKLKSHQIIIKAHHGKQHYNNYFIRSLPSHSLSHVAYPLQIHNLITLPIAADLLQVLRIYDSCTVELNLCFMDV</sequence>
<organism evidence="1 2">
    <name type="scientific">Smallanthus sonchifolius</name>
    <dbReference type="NCBI Taxonomy" id="185202"/>
    <lineage>
        <taxon>Eukaryota</taxon>
        <taxon>Viridiplantae</taxon>
        <taxon>Streptophyta</taxon>
        <taxon>Embryophyta</taxon>
        <taxon>Tracheophyta</taxon>
        <taxon>Spermatophyta</taxon>
        <taxon>Magnoliopsida</taxon>
        <taxon>eudicotyledons</taxon>
        <taxon>Gunneridae</taxon>
        <taxon>Pentapetalae</taxon>
        <taxon>asterids</taxon>
        <taxon>campanulids</taxon>
        <taxon>Asterales</taxon>
        <taxon>Asteraceae</taxon>
        <taxon>Asteroideae</taxon>
        <taxon>Heliantheae alliance</taxon>
        <taxon>Millerieae</taxon>
        <taxon>Smallanthus</taxon>
    </lineage>
</organism>